<dbReference type="PANTHER" id="PTHR35807:SF1">
    <property type="entry name" value="TRANSCRIPTIONAL REGULATOR REDD"/>
    <property type="match status" value="1"/>
</dbReference>
<evidence type="ECO:0000256" key="5">
    <source>
        <dbReference type="PROSITE-ProRule" id="PRU01091"/>
    </source>
</evidence>
<dbReference type="GO" id="GO:0000160">
    <property type="term" value="P:phosphorelay signal transduction system"/>
    <property type="evidence" value="ECO:0007669"/>
    <property type="project" value="InterPro"/>
</dbReference>
<dbReference type="AlphaFoldDB" id="A0A941ECN1"/>
<dbReference type="PRINTS" id="PR00364">
    <property type="entry name" value="DISEASERSIST"/>
</dbReference>
<dbReference type="InterPro" id="IPR051677">
    <property type="entry name" value="AfsR-DnrI-RedD_regulator"/>
</dbReference>
<evidence type="ECO:0000256" key="1">
    <source>
        <dbReference type="ARBA" id="ARBA00005820"/>
    </source>
</evidence>
<evidence type="ECO:0000256" key="3">
    <source>
        <dbReference type="ARBA" id="ARBA00023125"/>
    </source>
</evidence>
<dbReference type="InterPro" id="IPR001867">
    <property type="entry name" value="OmpR/PhoB-type_DNA-bd"/>
</dbReference>
<keyword evidence="2" id="KW-0805">Transcription regulation</keyword>
<dbReference type="PANTHER" id="PTHR35807">
    <property type="entry name" value="TRANSCRIPTIONAL REGULATOR REDD-RELATED"/>
    <property type="match status" value="1"/>
</dbReference>
<dbReference type="Gene3D" id="1.10.10.10">
    <property type="entry name" value="Winged helix-like DNA-binding domain superfamily/Winged helix DNA-binding domain"/>
    <property type="match status" value="1"/>
</dbReference>
<dbReference type="InterPro" id="IPR005158">
    <property type="entry name" value="BTAD"/>
</dbReference>
<reference evidence="7" key="1">
    <citation type="submission" date="2021-04" db="EMBL/GenBank/DDBJ databases">
        <title>Genome based classification of Actinospica acidithermotolerans sp. nov., an actinobacterium isolated from an Indonesian hot spring.</title>
        <authorList>
            <person name="Kusuma A.B."/>
            <person name="Putra K.E."/>
            <person name="Nafisah S."/>
            <person name="Loh J."/>
            <person name="Nouioui I."/>
            <person name="Goodfellow M."/>
        </authorList>
    </citation>
    <scope>NUCLEOTIDE SEQUENCE</scope>
    <source>
        <strain evidence="7">MGRD01-02</strain>
    </source>
</reference>
<dbReference type="GO" id="GO:0003677">
    <property type="term" value="F:DNA binding"/>
    <property type="evidence" value="ECO:0007669"/>
    <property type="project" value="UniProtKB-UniRule"/>
</dbReference>
<keyword evidence="4" id="KW-0804">Transcription</keyword>
<dbReference type="SUPFAM" id="SSF48452">
    <property type="entry name" value="TPR-like"/>
    <property type="match status" value="3"/>
</dbReference>
<dbReference type="EMBL" id="JAGSOH010000050">
    <property type="protein sequence ID" value="MBR7828173.1"/>
    <property type="molecule type" value="Genomic_DNA"/>
</dbReference>
<dbReference type="SMART" id="SM01043">
    <property type="entry name" value="BTAD"/>
    <property type="match status" value="1"/>
</dbReference>
<keyword evidence="3 5" id="KW-0238">DNA-binding</keyword>
<dbReference type="Pfam" id="PF00486">
    <property type="entry name" value="Trans_reg_C"/>
    <property type="match status" value="1"/>
</dbReference>
<dbReference type="InterPro" id="IPR027417">
    <property type="entry name" value="P-loop_NTPase"/>
</dbReference>
<dbReference type="InterPro" id="IPR011990">
    <property type="entry name" value="TPR-like_helical_dom_sf"/>
</dbReference>
<protein>
    <submittedName>
        <fullName evidence="7">Winged helix-turn-helix domain-containing protein</fullName>
    </submittedName>
</protein>
<comment type="similarity">
    <text evidence="1">Belongs to the AfsR/DnrI/RedD regulatory family.</text>
</comment>
<evidence type="ECO:0000256" key="4">
    <source>
        <dbReference type="ARBA" id="ARBA00023163"/>
    </source>
</evidence>
<dbReference type="GO" id="GO:0043531">
    <property type="term" value="F:ADP binding"/>
    <property type="evidence" value="ECO:0007669"/>
    <property type="project" value="InterPro"/>
</dbReference>
<dbReference type="Proteomes" id="UP000676325">
    <property type="component" value="Unassembled WGS sequence"/>
</dbReference>
<dbReference type="InterPro" id="IPR002182">
    <property type="entry name" value="NB-ARC"/>
</dbReference>
<dbReference type="InterPro" id="IPR016032">
    <property type="entry name" value="Sig_transdc_resp-reg_C-effctor"/>
</dbReference>
<dbReference type="InterPro" id="IPR036388">
    <property type="entry name" value="WH-like_DNA-bd_sf"/>
</dbReference>
<keyword evidence="8" id="KW-1185">Reference proteome</keyword>
<dbReference type="CDD" id="cd00383">
    <property type="entry name" value="trans_reg_C"/>
    <property type="match status" value="1"/>
</dbReference>
<gene>
    <name evidence="7" type="ORF">KDK95_17785</name>
</gene>
<dbReference type="Pfam" id="PF03704">
    <property type="entry name" value="BTAD"/>
    <property type="match status" value="1"/>
</dbReference>
<dbReference type="SMART" id="SM00028">
    <property type="entry name" value="TPR"/>
    <property type="match status" value="4"/>
</dbReference>
<accession>A0A941ECN1</accession>
<dbReference type="GO" id="GO:0006355">
    <property type="term" value="P:regulation of DNA-templated transcription"/>
    <property type="evidence" value="ECO:0007669"/>
    <property type="project" value="InterPro"/>
</dbReference>
<evidence type="ECO:0000256" key="2">
    <source>
        <dbReference type="ARBA" id="ARBA00023015"/>
    </source>
</evidence>
<evidence type="ECO:0000259" key="6">
    <source>
        <dbReference type="PROSITE" id="PS51755"/>
    </source>
</evidence>
<dbReference type="InterPro" id="IPR019734">
    <property type="entry name" value="TPR_rpt"/>
</dbReference>
<dbReference type="CDD" id="cd15831">
    <property type="entry name" value="BTAD"/>
    <property type="match status" value="1"/>
</dbReference>
<dbReference type="Gene3D" id="1.25.40.10">
    <property type="entry name" value="Tetratricopeptide repeat domain"/>
    <property type="match status" value="3"/>
</dbReference>
<dbReference type="RefSeq" id="WP_212519313.1">
    <property type="nucleotide sequence ID" value="NZ_JAGSOH010000050.1"/>
</dbReference>
<dbReference type="SUPFAM" id="SSF46894">
    <property type="entry name" value="C-terminal effector domain of the bipartite response regulators"/>
    <property type="match status" value="1"/>
</dbReference>
<dbReference type="PROSITE" id="PS51755">
    <property type="entry name" value="OMPR_PHOB"/>
    <property type="match status" value="1"/>
</dbReference>
<proteinExistence type="inferred from homology"/>
<feature type="domain" description="OmpR/PhoB-type" evidence="6">
    <location>
        <begin position="1"/>
        <end position="95"/>
    </location>
</feature>
<dbReference type="Pfam" id="PF00931">
    <property type="entry name" value="NB-ARC"/>
    <property type="match status" value="1"/>
</dbReference>
<sequence length="1039" mass="113787">MIFRLLGPVDVWAHGRSHPVGHAKAQTILSILLLEAGRVVPVQTLAERLWGDEMPGQARETMQVYISRLRRSLRAAGDSGGVIVSAPGGGYRLDVEHDEIDAHRFGKLIASARSAAGKHDLQRARELLLQAESLWRGEPLEGLTGSWAATARQDLVKRRREGQLARIGLDLRIEANRDEAINELAVFIRAGRIDQNAIEMLMTALANAGRQDEALEVYRSARIRMREELGVEPRRELAELHLAILRGEPLAGRASAGPAARIGPLAPNTLDRNPAHLIGRDELLHQLMGSVAEDLSRPQGIALYAIDGMPGIGKTALALRAAHQLAPRCPDGALQVSFRTHDPRQNPLDSRTALVMLLEALGATVEELGRAASHDELAALWRRRTHGLRLLVVFDDVRDTDQILPLLPASAGSVVLATSRQRLAHLPDARHLTLSALNDLATTRLLSRVAERQFPGQSRDLRRFAAYCGGLPLAVTVAAAHLRAHPAWSLSDLVQRLENPPAGTADSISAPVHHAFELSYRNLTTRHRLLFWLAAHQPAPDLGVHAAAALLDIDTATADLLLETLVEHHLLEEVSRHRYRLHDVLRSFAARQPPDEHDDGEIATAVDRMICFYLAATAHAERTLRPTRRLPSGIPTSPLTDELGLDTDAGAHAWLERETANLLAIAAKTDIPGSLYAGLLAALLAPYFDRRGLWPQAVEILSRARRAVAPARAEQKDANFAQLLVHLTAAHMRTGALQQATESASEALYAWRRLHDDRGQADALLELGRIHWRSGRLQDAVAAYQDAEGFYASLRLPHGSVLANYHRAIVLFEQNHYADAVNAARRALEIVEDAADPALACEVLINLAELYQRTGQDQHAARYLERAREQGRGRTDPQWLAALALNTGILAHRAGNDALACESLSTALDLYRVLGDRDYQLQTLTALAAAHTAGSRATADAYLRQAEELLGEGDEPKQRARIEITAAGIVAQQGRETDAMARLRTAIDISSHANAPLEEAHARLALSDILARRGDKIAARRQHRRAQGLYRHLGHANTG</sequence>
<name>A0A941ECN1_9ACTN</name>
<dbReference type="SMART" id="SM00862">
    <property type="entry name" value="Trans_reg_C"/>
    <property type="match status" value="1"/>
</dbReference>
<dbReference type="Gene3D" id="3.40.50.300">
    <property type="entry name" value="P-loop containing nucleotide triphosphate hydrolases"/>
    <property type="match status" value="1"/>
</dbReference>
<comment type="caution">
    <text evidence="7">The sequence shown here is derived from an EMBL/GenBank/DDBJ whole genome shotgun (WGS) entry which is preliminary data.</text>
</comment>
<evidence type="ECO:0000313" key="8">
    <source>
        <dbReference type="Proteomes" id="UP000676325"/>
    </source>
</evidence>
<dbReference type="SUPFAM" id="SSF52540">
    <property type="entry name" value="P-loop containing nucleoside triphosphate hydrolases"/>
    <property type="match status" value="1"/>
</dbReference>
<organism evidence="7 8">
    <name type="scientific">Actinospica acidithermotolerans</name>
    <dbReference type="NCBI Taxonomy" id="2828514"/>
    <lineage>
        <taxon>Bacteria</taxon>
        <taxon>Bacillati</taxon>
        <taxon>Actinomycetota</taxon>
        <taxon>Actinomycetes</taxon>
        <taxon>Catenulisporales</taxon>
        <taxon>Actinospicaceae</taxon>
        <taxon>Actinospica</taxon>
    </lineage>
</organism>
<evidence type="ECO:0000313" key="7">
    <source>
        <dbReference type="EMBL" id="MBR7828173.1"/>
    </source>
</evidence>
<feature type="DNA-binding region" description="OmpR/PhoB-type" evidence="5">
    <location>
        <begin position="1"/>
        <end position="95"/>
    </location>
</feature>